<protein>
    <submittedName>
        <fullName evidence="1">Uncharacterized protein</fullName>
    </submittedName>
</protein>
<reference evidence="1" key="1">
    <citation type="journal article" date="2021" name="Proc. Natl. Acad. Sci. U.S.A.">
        <title>A Catalog of Tens of Thousands of Viruses from Human Metagenomes Reveals Hidden Associations with Chronic Diseases.</title>
        <authorList>
            <person name="Tisza M.J."/>
            <person name="Buck C.B."/>
        </authorList>
    </citation>
    <scope>NUCLEOTIDE SEQUENCE</scope>
    <source>
        <strain evidence="1">Ctuch15</strain>
    </source>
</reference>
<proteinExistence type="predicted"/>
<dbReference type="Pfam" id="PF05339">
    <property type="entry name" value="DUF739"/>
    <property type="match status" value="1"/>
</dbReference>
<evidence type="ECO:0000313" key="1">
    <source>
        <dbReference type="EMBL" id="DAF57274.1"/>
    </source>
</evidence>
<accession>A0A8S5T3B8</accession>
<organism evidence="1">
    <name type="scientific">Podoviridae sp. ctuch15</name>
    <dbReference type="NCBI Taxonomy" id="2827752"/>
    <lineage>
        <taxon>Viruses</taxon>
        <taxon>Duplodnaviria</taxon>
        <taxon>Heunggongvirae</taxon>
        <taxon>Uroviricota</taxon>
        <taxon>Caudoviricetes</taxon>
    </lineage>
</organism>
<dbReference type="InterPro" id="IPR008003">
    <property type="entry name" value="DUF739"/>
</dbReference>
<name>A0A8S5T3B8_9CAUD</name>
<dbReference type="EMBL" id="BK032731">
    <property type="protein sequence ID" value="DAF57274.1"/>
    <property type="molecule type" value="Genomic_DNA"/>
</dbReference>
<sequence>MEKFNYAKLRGFIAEHFVTHSNFAKFLGIGTTALSERMQNKVPFTQREIAKVAREATGKKLSAEEVETLFFTY</sequence>